<comment type="caution">
    <text evidence="1">The sequence shown here is derived from an EMBL/GenBank/DDBJ whole genome shotgun (WGS) entry which is preliminary data.</text>
</comment>
<sequence length="70" mass="8028">MSLRKKMFISALESGFIKGFDYSSFENITIISGGGYGTVYCSYSTNLEKYVALKSLHEKDESFYENFVRE</sequence>
<gene>
    <name evidence="1" type="ORF">DEBURN_LOCUS11571</name>
</gene>
<keyword evidence="2" id="KW-1185">Reference proteome</keyword>
<dbReference type="EMBL" id="CAJVPK010007197">
    <property type="protein sequence ID" value="CAG8655060.1"/>
    <property type="molecule type" value="Genomic_DNA"/>
</dbReference>
<dbReference type="InterPro" id="IPR011009">
    <property type="entry name" value="Kinase-like_dom_sf"/>
</dbReference>
<dbReference type="AlphaFoldDB" id="A0A9N9E0H0"/>
<dbReference type="Proteomes" id="UP000789706">
    <property type="component" value="Unassembled WGS sequence"/>
</dbReference>
<dbReference type="OrthoDB" id="2411566at2759"/>
<proteinExistence type="predicted"/>
<reference evidence="1" key="1">
    <citation type="submission" date="2021-06" db="EMBL/GenBank/DDBJ databases">
        <authorList>
            <person name="Kallberg Y."/>
            <person name="Tangrot J."/>
            <person name="Rosling A."/>
        </authorList>
    </citation>
    <scope>NUCLEOTIDE SEQUENCE</scope>
    <source>
        <strain evidence="1">AZ414A</strain>
    </source>
</reference>
<evidence type="ECO:0000313" key="2">
    <source>
        <dbReference type="Proteomes" id="UP000789706"/>
    </source>
</evidence>
<dbReference type="Gene3D" id="3.30.200.20">
    <property type="entry name" value="Phosphorylase Kinase, domain 1"/>
    <property type="match status" value="1"/>
</dbReference>
<dbReference type="SUPFAM" id="SSF56112">
    <property type="entry name" value="Protein kinase-like (PK-like)"/>
    <property type="match status" value="1"/>
</dbReference>
<feature type="non-terminal residue" evidence="1">
    <location>
        <position position="70"/>
    </location>
</feature>
<name>A0A9N9E0H0_9GLOM</name>
<accession>A0A9N9E0H0</accession>
<organism evidence="1 2">
    <name type="scientific">Diversispora eburnea</name>
    <dbReference type="NCBI Taxonomy" id="1213867"/>
    <lineage>
        <taxon>Eukaryota</taxon>
        <taxon>Fungi</taxon>
        <taxon>Fungi incertae sedis</taxon>
        <taxon>Mucoromycota</taxon>
        <taxon>Glomeromycotina</taxon>
        <taxon>Glomeromycetes</taxon>
        <taxon>Diversisporales</taxon>
        <taxon>Diversisporaceae</taxon>
        <taxon>Diversispora</taxon>
    </lineage>
</organism>
<evidence type="ECO:0000313" key="1">
    <source>
        <dbReference type="EMBL" id="CAG8655060.1"/>
    </source>
</evidence>
<protein>
    <submittedName>
        <fullName evidence="1">2106_t:CDS:1</fullName>
    </submittedName>
</protein>